<protein>
    <submittedName>
        <fullName evidence="1">Uncharacterized protein</fullName>
    </submittedName>
</protein>
<dbReference type="Proteomes" id="UP000305067">
    <property type="component" value="Unassembled WGS sequence"/>
</dbReference>
<dbReference type="EMBL" id="ML178873">
    <property type="protein sequence ID" value="TFK95813.1"/>
    <property type="molecule type" value="Genomic_DNA"/>
</dbReference>
<accession>A0A5C3QBJ6</accession>
<reference evidence="1 2" key="1">
    <citation type="journal article" date="2019" name="Nat. Ecol. Evol.">
        <title>Megaphylogeny resolves global patterns of mushroom evolution.</title>
        <authorList>
            <person name="Varga T."/>
            <person name="Krizsan K."/>
            <person name="Foldi C."/>
            <person name="Dima B."/>
            <person name="Sanchez-Garcia M."/>
            <person name="Sanchez-Ramirez S."/>
            <person name="Szollosi G.J."/>
            <person name="Szarkandi J.G."/>
            <person name="Papp V."/>
            <person name="Albert L."/>
            <person name="Andreopoulos W."/>
            <person name="Angelini C."/>
            <person name="Antonin V."/>
            <person name="Barry K.W."/>
            <person name="Bougher N.L."/>
            <person name="Buchanan P."/>
            <person name="Buyck B."/>
            <person name="Bense V."/>
            <person name="Catcheside P."/>
            <person name="Chovatia M."/>
            <person name="Cooper J."/>
            <person name="Damon W."/>
            <person name="Desjardin D."/>
            <person name="Finy P."/>
            <person name="Geml J."/>
            <person name="Haridas S."/>
            <person name="Hughes K."/>
            <person name="Justo A."/>
            <person name="Karasinski D."/>
            <person name="Kautmanova I."/>
            <person name="Kiss B."/>
            <person name="Kocsube S."/>
            <person name="Kotiranta H."/>
            <person name="LaButti K.M."/>
            <person name="Lechner B.E."/>
            <person name="Liimatainen K."/>
            <person name="Lipzen A."/>
            <person name="Lukacs Z."/>
            <person name="Mihaltcheva S."/>
            <person name="Morgado L.N."/>
            <person name="Niskanen T."/>
            <person name="Noordeloos M.E."/>
            <person name="Ohm R.A."/>
            <person name="Ortiz-Santana B."/>
            <person name="Ovrebo C."/>
            <person name="Racz N."/>
            <person name="Riley R."/>
            <person name="Savchenko A."/>
            <person name="Shiryaev A."/>
            <person name="Soop K."/>
            <person name="Spirin V."/>
            <person name="Szebenyi C."/>
            <person name="Tomsovsky M."/>
            <person name="Tulloss R.E."/>
            <person name="Uehling J."/>
            <person name="Grigoriev I.V."/>
            <person name="Vagvolgyi C."/>
            <person name="Papp T."/>
            <person name="Martin F.M."/>
            <person name="Miettinen O."/>
            <person name="Hibbett D.S."/>
            <person name="Nagy L.G."/>
        </authorList>
    </citation>
    <scope>NUCLEOTIDE SEQUENCE [LARGE SCALE GENOMIC DNA]</scope>
    <source>
        <strain evidence="1 2">CBS 309.79</strain>
    </source>
</reference>
<gene>
    <name evidence="1" type="ORF">BDV98DRAFT_368273</name>
</gene>
<evidence type="ECO:0000313" key="2">
    <source>
        <dbReference type="Proteomes" id="UP000305067"/>
    </source>
</evidence>
<keyword evidence="2" id="KW-1185">Reference proteome</keyword>
<sequence length="192" mass="21620">MWDQSGSTCELRTVGQKYGLIPQRLDRNRRNGTKWSAAPPADDINRVYQGHKLDYPQPSLTCLILGLTPKRSPHGPPYRRLQPFRPSSSTISSTSGLFRHIRNRLPSHARPPQNGKTFISQRRVTICVLPNQWHSPPHPISNHLDATDFVNPQKRGRTPGSRIAHGLFALKMHKNAGLSLASAYGLDIRPRE</sequence>
<name>A0A5C3QBJ6_9AGAR</name>
<dbReference type="AlphaFoldDB" id="A0A5C3QBJ6"/>
<evidence type="ECO:0000313" key="1">
    <source>
        <dbReference type="EMBL" id="TFK95813.1"/>
    </source>
</evidence>
<organism evidence="1 2">
    <name type="scientific">Pterulicium gracile</name>
    <dbReference type="NCBI Taxonomy" id="1884261"/>
    <lineage>
        <taxon>Eukaryota</taxon>
        <taxon>Fungi</taxon>
        <taxon>Dikarya</taxon>
        <taxon>Basidiomycota</taxon>
        <taxon>Agaricomycotina</taxon>
        <taxon>Agaricomycetes</taxon>
        <taxon>Agaricomycetidae</taxon>
        <taxon>Agaricales</taxon>
        <taxon>Pleurotineae</taxon>
        <taxon>Pterulaceae</taxon>
        <taxon>Pterulicium</taxon>
    </lineage>
</organism>
<proteinExistence type="predicted"/>